<dbReference type="Pfam" id="PF08386">
    <property type="entry name" value="Abhydrolase_4"/>
    <property type="match status" value="1"/>
</dbReference>
<dbReference type="InterPro" id="IPR013595">
    <property type="entry name" value="Pept_S33_TAP-like_C"/>
</dbReference>
<feature type="domain" description="AB hydrolase-1" evidence="5">
    <location>
        <begin position="99"/>
        <end position="267"/>
    </location>
</feature>
<sequence>MRKPTNILKKSFARFGAVAATAALTVGVCATPANAAPDPLAPTIAWEDCPAEVNVADAQCGRIDVPRDYADPTGPTISLGFVLNPADNPGARRGTLFTNPGGPGGNAYAFAANTEIVDLPAGITDEWDVIGVQPRGLDGSTPISCNEYQGAPQDLVDNFVAPGALFQRACDTSDPGYTRTFTTSNNAEDWEMVRRALGENTISILGLSYGTYLGSVYATRYPQRVDKLVLDSAMNPYIMWNELILGQRSAMQRSIYEFFGYAAVNNDQYGLGDTPLKVYNNWAKKVLAESGTTPTLVPPPAQTGDLPADIAWAGQAGADAMTALGAPASQVESLKNTVVNGAQQGEAASPTLQATVASMATPMQWHDLALHIAGIAPIEELLPGAAQRQLEELSPEELDEVVSQQLHAAFYMTLATCNENVTPPNLALLPEYVWGTYVMKNSRIPYNLGYGAGVTCNGVAPVRGVEHLDGSQLRTRPLQISGTLDSQTVYSQRHGLADAMGAHILTVHGPGHGHTGFGNHAVDNIVVDYLRTGNPGPTDAPGYFEQ</sequence>
<reference evidence="7 8" key="1">
    <citation type="submission" date="2018-06" db="EMBL/GenBank/DDBJ databases">
        <authorList>
            <consortium name="Pathogen Informatics"/>
            <person name="Doyle S."/>
        </authorList>
    </citation>
    <scope>NUCLEOTIDE SEQUENCE [LARGE SCALE GENOMIC DNA]</scope>
    <source>
        <strain evidence="7 8">NCTC11862</strain>
    </source>
</reference>
<dbReference type="PANTHER" id="PTHR43248">
    <property type="entry name" value="2-SUCCINYL-6-HYDROXY-2,4-CYCLOHEXADIENE-1-CARBOXYLATE SYNTHASE"/>
    <property type="match status" value="1"/>
</dbReference>
<organism evidence="7 8">
    <name type="scientific">Corynebacterium pilosum</name>
    <dbReference type="NCBI Taxonomy" id="35756"/>
    <lineage>
        <taxon>Bacteria</taxon>
        <taxon>Bacillati</taxon>
        <taxon>Actinomycetota</taxon>
        <taxon>Actinomycetes</taxon>
        <taxon>Mycobacteriales</taxon>
        <taxon>Corynebacteriaceae</taxon>
        <taxon>Corynebacterium</taxon>
    </lineage>
</organism>
<feature type="domain" description="Peptidase S33 tripeptidyl aminopeptidase-like C-terminal" evidence="6">
    <location>
        <begin position="454"/>
        <end position="535"/>
    </location>
</feature>
<evidence type="ECO:0000256" key="3">
    <source>
        <dbReference type="ARBA" id="ARBA00022801"/>
    </source>
</evidence>
<feature type="chain" id="PRO_5016780607" evidence="4">
    <location>
        <begin position="36"/>
        <end position="546"/>
    </location>
</feature>
<feature type="signal peptide" evidence="4">
    <location>
        <begin position="1"/>
        <end position="35"/>
    </location>
</feature>
<name>A0A376CRD5_9CORY</name>
<dbReference type="SUPFAM" id="SSF53474">
    <property type="entry name" value="alpha/beta-Hydrolases"/>
    <property type="match status" value="1"/>
</dbReference>
<evidence type="ECO:0000313" key="7">
    <source>
        <dbReference type="EMBL" id="STC70198.1"/>
    </source>
</evidence>
<keyword evidence="2 4" id="KW-0732">Signal</keyword>
<evidence type="ECO:0000259" key="6">
    <source>
        <dbReference type="Pfam" id="PF08386"/>
    </source>
</evidence>
<evidence type="ECO:0000256" key="1">
    <source>
        <dbReference type="ARBA" id="ARBA00010088"/>
    </source>
</evidence>
<dbReference type="RefSeq" id="WP_018580876.1">
    <property type="nucleotide sequence ID" value="NZ_LDYD01000008.1"/>
</dbReference>
<dbReference type="InterPro" id="IPR029058">
    <property type="entry name" value="AB_hydrolase_fold"/>
</dbReference>
<proteinExistence type="inferred from homology"/>
<keyword evidence="3 7" id="KW-0378">Hydrolase</keyword>
<dbReference type="InterPro" id="IPR051601">
    <property type="entry name" value="Serine_prot/Carboxylest_S33"/>
</dbReference>
<dbReference type="EC" id="3.4.14.-" evidence="7"/>
<dbReference type="Pfam" id="PF00561">
    <property type="entry name" value="Abhydrolase_1"/>
    <property type="match status" value="1"/>
</dbReference>
<dbReference type="AlphaFoldDB" id="A0A376CRD5"/>
<dbReference type="InterPro" id="IPR000073">
    <property type="entry name" value="AB_hydrolase_1"/>
</dbReference>
<keyword evidence="8" id="KW-1185">Reference proteome</keyword>
<dbReference type="GO" id="GO:0016787">
    <property type="term" value="F:hydrolase activity"/>
    <property type="evidence" value="ECO:0007669"/>
    <property type="project" value="UniProtKB-KW"/>
</dbReference>
<gene>
    <name evidence="7" type="primary">tap</name>
    <name evidence="7" type="ORF">NCTC11862_02008</name>
</gene>
<protein>
    <submittedName>
        <fullName evidence="7">Hydrolase</fullName>
        <ecNumber evidence="7">3.4.14.-</ecNumber>
    </submittedName>
</protein>
<evidence type="ECO:0000256" key="2">
    <source>
        <dbReference type="ARBA" id="ARBA00022729"/>
    </source>
</evidence>
<dbReference type="Proteomes" id="UP000254467">
    <property type="component" value="Unassembled WGS sequence"/>
</dbReference>
<evidence type="ECO:0000313" key="8">
    <source>
        <dbReference type="Proteomes" id="UP000254467"/>
    </source>
</evidence>
<dbReference type="STRING" id="35756.GCA_001044155_02232"/>
<comment type="similarity">
    <text evidence="1">Belongs to the peptidase S33 family.</text>
</comment>
<accession>A0A376CRD5</accession>
<dbReference type="Gene3D" id="3.40.50.1820">
    <property type="entry name" value="alpha/beta hydrolase"/>
    <property type="match status" value="1"/>
</dbReference>
<dbReference type="PANTHER" id="PTHR43248:SF29">
    <property type="entry name" value="TRIPEPTIDYL AMINOPEPTIDASE"/>
    <property type="match status" value="1"/>
</dbReference>
<evidence type="ECO:0000256" key="4">
    <source>
        <dbReference type="SAM" id="SignalP"/>
    </source>
</evidence>
<evidence type="ECO:0000259" key="5">
    <source>
        <dbReference type="Pfam" id="PF00561"/>
    </source>
</evidence>
<dbReference type="EMBL" id="UFXQ01000001">
    <property type="protein sequence ID" value="STC70198.1"/>
    <property type="molecule type" value="Genomic_DNA"/>
</dbReference>
<dbReference type="OrthoDB" id="4447445at2"/>